<evidence type="ECO:0000313" key="3">
    <source>
        <dbReference type="EMBL" id="ERL93788.1"/>
    </source>
</evidence>
<dbReference type="PANTHER" id="PTHR36930">
    <property type="entry name" value="METAL-SULFUR CLUSTER BIOSYNTHESIS PROTEINS YUAD-RELATED"/>
    <property type="match status" value="1"/>
</dbReference>
<dbReference type="Gene3D" id="2.40.33.20">
    <property type="entry name" value="PK beta-barrel domain-like"/>
    <property type="match status" value="1"/>
</dbReference>
<dbReference type="PROSITE" id="PS51340">
    <property type="entry name" value="MOSC"/>
    <property type="match status" value="1"/>
</dbReference>
<dbReference type="GO" id="GO:0030170">
    <property type="term" value="F:pyridoxal phosphate binding"/>
    <property type="evidence" value="ECO:0007669"/>
    <property type="project" value="InterPro"/>
</dbReference>
<dbReference type="InterPro" id="IPR052716">
    <property type="entry name" value="MOSC_domain"/>
</dbReference>
<dbReference type="SUPFAM" id="SSF50800">
    <property type="entry name" value="PK beta-barrel domain-like"/>
    <property type="match status" value="1"/>
</dbReference>
<evidence type="ECO:0000313" key="5">
    <source>
        <dbReference type="Proteomes" id="UP000019118"/>
    </source>
</evidence>
<name>U4UMR8_DENPD</name>
<organism evidence="3 6">
    <name type="scientific">Dendroctonus ponderosae</name>
    <name type="common">Mountain pine beetle</name>
    <dbReference type="NCBI Taxonomy" id="77166"/>
    <lineage>
        <taxon>Eukaryota</taxon>
        <taxon>Metazoa</taxon>
        <taxon>Ecdysozoa</taxon>
        <taxon>Arthropoda</taxon>
        <taxon>Hexapoda</taxon>
        <taxon>Insecta</taxon>
        <taxon>Pterygota</taxon>
        <taxon>Neoptera</taxon>
        <taxon>Endopterygota</taxon>
        <taxon>Coleoptera</taxon>
        <taxon>Polyphaga</taxon>
        <taxon>Cucujiformia</taxon>
        <taxon>Curculionidae</taxon>
        <taxon>Scolytinae</taxon>
        <taxon>Dendroctonus</taxon>
    </lineage>
</organism>
<dbReference type="GO" id="GO:0030151">
    <property type="term" value="F:molybdenum ion binding"/>
    <property type="evidence" value="ECO:0007669"/>
    <property type="project" value="InterPro"/>
</dbReference>
<proteinExistence type="predicted"/>
<keyword evidence="5" id="KW-1185">Reference proteome</keyword>
<gene>
    <name evidence="4" type="primary">109533554</name>
    <name evidence="3" type="ORF">D910_11074</name>
</gene>
<evidence type="ECO:0000313" key="4">
    <source>
        <dbReference type="EnsemblMetazoa" id="XP_019754456.1"/>
    </source>
</evidence>
<reference evidence="4" key="2">
    <citation type="submission" date="2024-08" db="UniProtKB">
        <authorList>
            <consortium name="EnsemblMetazoa"/>
        </authorList>
    </citation>
    <scope>IDENTIFICATION</scope>
</reference>
<dbReference type="GO" id="GO:0003824">
    <property type="term" value="F:catalytic activity"/>
    <property type="evidence" value="ECO:0007669"/>
    <property type="project" value="InterPro"/>
</dbReference>
<dbReference type="Proteomes" id="UP000030742">
    <property type="component" value="Unassembled WGS sequence"/>
</dbReference>
<dbReference type="InterPro" id="IPR011037">
    <property type="entry name" value="Pyrv_Knase-like_insert_dom_sf"/>
</dbReference>
<dbReference type="Pfam" id="PF03476">
    <property type="entry name" value="MOSC_N"/>
    <property type="match status" value="1"/>
</dbReference>
<dbReference type="PANTHER" id="PTHR36930:SF1">
    <property type="entry name" value="MOSC DOMAIN-CONTAINING PROTEIN"/>
    <property type="match status" value="1"/>
</dbReference>
<dbReference type="InterPro" id="IPR005302">
    <property type="entry name" value="MoCF_Sase_C"/>
</dbReference>
<dbReference type="OrthoDB" id="17255at2759"/>
<dbReference type="EnsemblMetazoa" id="XM_019898897.1">
    <property type="protein sequence ID" value="XP_019754456.1"/>
    <property type="gene ID" value="LOC109533554"/>
</dbReference>
<dbReference type="Pfam" id="PF03473">
    <property type="entry name" value="MOSC"/>
    <property type="match status" value="1"/>
</dbReference>
<dbReference type="EMBL" id="KB632373">
    <property type="protein sequence ID" value="ERL93788.1"/>
    <property type="molecule type" value="Genomic_DNA"/>
</dbReference>
<keyword evidence="1" id="KW-0472">Membrane</keyword>
<dbReference type="AlphaFoldDB" id="U4UMR8"/>
<protein>
    <recommendedName>
        <fullName evidence="2">MOSC domain-containing protein</fullName>
    </recommendedName>
</protein>
<keyword evidence="1" id="KW-0812">Transmembrane</keyword>
<evidence type="ECO:0000259" key="2">
    <source>
        <dbReference type="PROSITE" id="PS51340"/>
    </source>
</evidence>
<evidence type="ECO:0000256" key="1">
    <source>
        <dbReference type="SAM" id="Phobius"/>
    </source>
</evidence>
<feature type="domain" description="MOSC" evidence="2">
    <location>
        <begin position="180"/>
        <end position="340"/>
    </location>
</feature>
<dbReference type="STRING" id="77166.U4UMR8"/>
<keyword evidence="1" id="KW-1133">Transmembrane helix</keyword>
<dbReference type="Proteomes" id="UP000019118">
    <property type="component" value="Unassembled WGS sequence"/>
</dbReference>
<sequence>MRPADVTLHVAVGVSSVVLTVLGAVILKKLLAKEKIPKKWRKIGTVEDLIIYPVKSAKGINADRLFVTEKGVKEIEKRDNSIELRDRSFLIYTSKDREVRTARQLPKSVTIGIQAAENGIILSAPNKIDLYLSLPRTKNDIKVTLTWGSTFGNEAFWCTDCGEVVAKWLSDYLLNKSEGLRLGYGDGSQERNVLKDHKKWAAHYTNMDNSMAGIFSDLAALHLINKSTIDDLNSRLGAEQKVSIKNFRPNVFVEGPEAFDEDNWEHVKIGDVVTKVCLECLRCIQSTVSENGEMSKEREPLKTLEKYRKSDGPFKYGRMGIYLRVLKIGKIRKGDAIYVPEKINQ</sequence>
<feature type="transmembrane region" description="Helical" evidence="1">
    <location>
        <begin position="6"/>
        <end position="31"/>
    </location>
</feature>
<accession>U4UMR8</accession>
<dbReference type="SUPFAM" id="SSF141673">
    <property type="entry name" value="MOSC N-terminal domain-like"/>
    <property type="match status" value="1"/>
</dbReference>
<dbReference type="InterPro" id="IPR005303">
    <property type="entry name" value="MOCOS_middle"/>
</dbReference>
<evidence type="ECO:0000313" key="6">
    <source>
        <dbReference type="Proteomes" id="UP000030742"/>
    </source>
</evidence>
<reference evidence="5 6" key="1">
    <citation type="journal article" date="2013" name="Genome Biol.">
        <title>Draft genome of the mountain pine beetle, Dendroctonus ponderosae Hopkins, a major forest pest.</title>
        <authorList>
            <person name="Keeling C.I."/>
            <person name="Yuen M.M."/>
            <person name="Liao N.Y."/>
            <person name="Docking T.R."/>
            <person name="Chan S.K."/>
            <person name="Taylor G.A."/>
            <person name="Palmquist D.L."/>
            <person name="Jackman S.D."/>
            <person name="Nguyen A."/>
            <person name="Li M."/>
            <person name="Henderson H."/>
            <person name="Janes J.K."/>
            <person name="Zhao Y."/>
            <person name="Pandoh P."/>
            <person name="Moore R."/>
            <person name="Sperling F.A."/>
            <person name="Huber D.P."/>
            <person name="Birol I."/>
            <person name="Jones S.J."/>
            <person name="Bohlmann J."/>
        </authorList>
    </citation>
    <scope>NUCLEOTIDE SEQUENCE</scope>
</reference>